<evidence type="ECO:0000256" key="8">
    <source>
        <dbReference type="SAM" id="Phobius"/>
    </source>
</evidence>
<reference evidence="10 11" key="1">
    <citation type="journal article" date="2007" name="Proc. Natl. Acad. Sci. U.S.A.">
        <title>Independent sorting-out of thousands of duplicated gene pairs in two yeast species descended from a whole-genome duplication.</title>
        <authorList>
            <person name="Scannell D.R."/>
            <person name="Frank A.C."/>
            <person name="Conant G.C."/>
            <person name="Byrne K.P."/>
            <person name="Woolfit M."/>
            <person name="Wolfe K.H."/>
        </authorList>
    </citation>
    <scope>NUCLEOTIDE SEQUENCE [LARGE SCALE GENOMIC DNA]</scope>
    <source>
        <strain evidence="11">ATCC 22028 / DSM 70294 / BCRC 21397 / CBS 2163 / NBRC 10782 / NRRL Y-8283 / UCD 57-17</strain>
    </source>
</reference>
<feature type="transmembrane region" description="Helical" evidence="8">
    <location>
        <begin position="236"/>
        <end position="255"/>
    </location>
</feature>
<dbReference type="OrthoDB" id="301434at2759"/>
<dbReference type="STRING" id="436907.A7TK58"/>
<protein>
    <recommendedName>
        <fullName evidence="9">Phosphatidic acid phosphatase type 2/haloperoxidase domain-containing protein</fullName>
    </recommendedName>
</protein>
<feature type="transmembrane region" description="Helical" evidence="8">
    <location>
        <begin position="204"/>
        <end position="224"/>
    </location>
</feature>
<dbReference type="InterPro" id="IPR036938">
    <property type="entry name" value="PAP2/HPO_sf"/>
</dbReference>
<dbReference type="EMBL" id="DS480405">
    <property type="protein sequence ID" value="EDO17404.1"/>
    <property type="molecule type" value="Genomic_DNA"/>
</dbReference>
<feature type="transmembrane region" description="Helical" evidence="8">
    <location>
        <begin position="73"/>
        <end position="93"/>
    </location>
</feature>
<evidence type="ECO:0000256" key="7">
    <source>
        <dbReference type="ARBA" id="ARBA00038324"/>
    </source>
</evidence>
<dbReference type="GeneID" id="5545622"/>
<dbReference type="OMA" id="KFMVGIV"/>
<feature type="transmembrane region" description="Helical" evidence="8">
    <location>
        <begin position="179"/>
        <end position="198"/>
    </location>
</feature>
<feature type="transmembrane region" description="Helical" evidence="8">
    <location>
        <begin position="376"/>
        <end position="400"/>
    </location>
</feature>
<keyword evidence="5 8" id="KW-1133">Transmembrane helix</keyword>
<dbReference type="Proteomes" id="UP000000267">
    <property type="component" value="Unassembled WGS sequence"/>
</dbReference>
<comment type="similarity">
    <text evidence="7">Belongs to the type 2 lipid phosphate phosphatase family.</text>
</comment>
<keyword evidence="3" id="KW-0378">Hydrolase</keyword>
<feature type="transmembrane region" description="Helical" evidence="8">
    <location>
        <begin position="306"/>
        <end position="324"/>
    </location>
</feature>
<evidence type="ECO:0000256" key="2">
    <source>
        <dbReference type="ARBA" id="ARBA00022692"/>
    </source>
</evidence>
<dbReference type="SMART" id="SM00014">
    <property type="entry name" value="acidPPc"/>
    <property type="match status" value="1"/>
</dbReference>
<dbReference type="InParanoid" id="A7TK58"/>
<dbReference type="KEGG" id="vpo:Kpol_1060p61"/>
<gene>
    <name evidence="10" type="ORF">Kpol_1060p61</name>
</gene>
<dbReference type="CDD" id="cd03388">
    <property type="entry name" value="PAP2_SPPase1"/>
    <property type="match status" value="1"/>
</dbReference>
<dbReference type="PANTHER" id="PTHR14969">
    <property type="entry name" value="SPHINGOSINE-1-PHOSPHATE PHOSPHOHYDROLASE"/>
    <property type="match status" value="1"/>
</dbReference>
<dbReference type="eggNOG" id="KOG2822">
    <property type="taxonomic scope" value="Eukaryota"/>
</dbReference>
<dbReference type="FunCoup" id="A7TK58">
    <property type="interactions" value="396"/>
</dbReference>
<evidence type="ECO:0000256" key="1">
    <source>
        <dbReference type="ARBA" id="ARBA00004477"/>
    </source>
</evidence>
<evidence type="ECO:0000313" key="10">
    <source>
        <dbReference type="EMBL" id="EDO17404.1"/>
    </source>
</evidence>
<dbReference type="AlphaFoldDB" id="A7TK58"/>
<dbReference type="InterPro" id="IPR000326">
    <property type="entry name" value="PAP2/HPO"/>
</dbReference>
<evidence type="ECO:0000256" key="3">
    <source>
        <dbReference type="ARBA" id="ARBA00022801"/>
    </source>
</evidence>
<organism evidence="11">
    <name type="scientific">Vanderwaltozyma polyspora (strain ATCC 22028 / DSM 70294 / BCRC 21397 / CBS 2163 / NBRC 10782 / NRRL Y-8283 / UCD 57-17)</name>
    <name type="common">Kluyveromyces polysporus</name>
    <dbReference type="NCBI Taxonomy" id="436907"/>
    <lineage>
        <taxon>Eukaryota</taxon>
        <taxon>Fungi</taxon>
        <taxon>Dikarya</taxon>
        <taxon>Ascomycota</taxon>
        <taxon>Saccharomycotina</taxon>
        <taxon>Saccharomycetes</taxon>
        <taxon>Saccharomycetales</taxon>
        <taxon>Saccharomycetaceae</taxon>
        <taxon>Vanderwaltozyma</taxon>
    </lineage>
</organism>
<feature type="transmembrane region" description="Helical" evidence="8">
    <location>
        <begin position="105"/>
        <end position="125"/>
    </location>
</feature>
<keyword evidence="11" id="KW-1185">Reference proteome</keyword>
<feature type="domain" description="Phosphatidic acid phosphatase type 2/haloperoxidase" evidence="9">
    <location>
        <begin position="102"/>
        <end position="222"/>
    </location>
</feature>
<dbReference type="Gene3D" id="1.20.144.10">
    <property type="entry name" value="Phosphatidic acid phosphatase type 2/haloperoxidase"/>
    <property type="match status" value="1"/>
</dbReference>
<evidence type="ECO:0000259" key="9">
    <source>
        <dbReference type="SMART" id="SM00014"/>
    </source>
</evidence>
<evidence type="ECO:0000256" key="5">
    <source>
        <dbReference type="ARBA" id="ARBA00022989"/>
    </source>
</evidence>
<evidence type="ECO:0000313" key="11">
    <source>
        <dbReference type="Proteomes" id="UP000000267"/>
    </source>
</evidence>
<keyword evidence="2 8" id="KW-0812">Transmembrane</keyword>
<name>A7TK58_VANPO</name>
<proteinExistence type="inferred from homology"/>
<dbReference type="Pfam" id="PF01569">
    <property type="entry name" value="PAP2"/>
    <property type="match status" value="1"/>
</dbReference>
<dbReference type="GO" id="GO:0005789">
    <property type="term" value="C:endoplasmic reticulum membrane"/>
    <property type="evidence" value="ECO:0007669"/>
    <property type="project" value="UniProtKB-SubCell"/>
</dbReference>
<sequence length="402" mass="46102">MTGSRSGGISNANDFLEEYYLNDPGNHPPSHFKDKMSDLRFNMRNYLLKFTDTQSIYLAEWQKEHRTISLDTFFAYTALLASHTFYVLFLPIPPFIGQYGLIRDLVYILGYSIYISGYLKDYWCLPRPKSPPLHRITLSAYTSKEYGAPSSHTANATGVTLLLILRIYQARYMTFTMKCVLLFFTFAYDFTLIIGRLYCGMHGLIDLISGAIIGILCFAGRIGIPWIFKNFKSGDYLWYPIFTVCWGFFMLFNHVKPIDECPCFEDSVAFIGVLAGLDFSNWFIERYDLSHTIDALSQNDGRITPILLKLAVGIPCVIIWKYVIGKPLVYLTLQKIIGVQDDRPSKKMLRKRYKKVHRHECLPYIGVAKLDIYGRFFIYAGIPITVLLISPIALQAFGLINL</sequence>
<evidence type="ECO:0000256" key="4">
    <source>
        <dbReference type="ARBA" id="ARBA00022824"/>
    </source>
</evidence>
<dbReference type="PANTHER" id="PTHR14969:SF28">
    <property type="entry name" value="DIHYDROSPHINGOSINE 1-PHOSPHATE PHOSPHATASE LCB3-RELATED"/>
    <property type="match status" value="1"/>
</dbReference>
<dbReference type="GO" id="GO:0019722">
    <property type="term" value="P:calcium-mediated signaling"/>
    <property type="evidence" value="ECO:0007669"/>
    <property type="project" value="EnsemblFungi"/>
</dbReference>
<dbReference type="RefSeq" id="XP_001645262.1">
    <property type="nucleotide sequence ID" value="XM_001645212.1"/>
</dbReference>
<accession>A7TK58</accession>
<keyword evidence="4" id="KW-0256">Endoplasmic reticulum</keyword>
<dbReference type="PhylomeDB" id="A7TK58"/>
<comment type="subcellular location">
    <subcellularLocation>
        <location evidence="1">Endoplasmic reticulum membrane</location>
        <topology evidence="1">Multi-pass membrane protein</topology>
    </subcellularLocation>
</comment>
<evidence type="ECO:0000256" key="6">
    <source>
        <dbReference type="ARBA" id="ARBA00023136"/>
    </source>
</evidence>
<dbReference type="HOGENOM" id="CLU_019266_1_1_1"/>
<dbReference type="GO" id="GO:0006629">
    <property type="term" value="P:lipid metabolic process"/>
    <property type="evidence" value="ECO:0007669"/>
    <property type="project" value="UniProtKB-ARBA"/>
</dbReference>
<dbReference type="SUPFAM" id="SSF48317">
    <property type="entry name" value="Acid phosphatase/Vanadium-dependent haloperoxidase"/>
    <property type="match status" value="1"/>
</dbReference>
<keyword evidence="6 8" id="KW-0472">Membrane</keyword>
<dbReference type="GO" id="GO:0042392">
    <property type="term" value="F:sphingosine-1-phosphate phosphatase activity"/>
    <property type="evidence" value="ECO:0007669"/>
    <property type="project" value="EnsemblFungi"/>
</dbReference>